<feature type="region of interest" description="Disordered" evidence="1">
    <location>
        <begin position="61"/>
        <end position="144"/>
    </location>
</feature>
<feature type="compositionally biased region" description="Basic and acidic residues" evidence="1">
    <location>
        <begin position="1"/>
        <end position="14"/>
    </location>
</feature>
<organism evidence="2 3">
    <name type="scientific">Marasmius tenuissimus</name>
    <dbReference type="NCBI Taxonomy" id="585030"/>
    <lineage>
        <taxon>Eukaryota</taxon>
        <taxon>Fungi</taxon>
        <taxon>Dikarya</taxon>
        <taxon>Basidiomycota</taxon>
        <taxon>Agaricomycotina</taxon>
        <taxon>Agaricomycetes</taxon>
        <taxon>Agaricomycetidae</taxon>
        <taxon>Agaricales</taxon>
        <taxon>Marasmiineae</taxon>
        <taxon>Marasmiaceae</taxon>
        <taxon>Marasmius</taxon>
    </lineage>
</organism>
<comment type="caution">
    <text evidence="2">The sequence shown here is derived from an EMBL/GenBank/DDBJ whole genome shotgun (WGS) entry which is preliminary data.</text>
</comment>
<gene>
    <name evidence="2" type="ORF">AAF712_014470</name>
</gene>
<dbReference type="EMBL" id="JBBXMP010000272">
    <property type="protein sequence ID" value="KAL0058819.1"/>
    <property type="molecule type" value="Genomic_DNA"/>
</dbReference>
<feature type="compositionally biased region" description="Gly residues" evidence="1">
    <location>
        <begin position="195"/>
        <end position="207"/>
    </location>
</feature>
<feature type="region of interest" description="Disordered" evidence="1">
    <location>
        <begin position="162"/>
        <end position="292"/>
    </location>
</feature>
<evidence type="ECO:0000256" key="1">
    <source>
        <dbReference type="SAM" id="MobiDB-lite"/>
    </source>
</evidence>
<feature type="compositionally biased region" description="Basic and acidic residues" evidence="1">
    <location>
        <begin position="272"/>
        <end position="282"/>
    </location>
</feature>
<feature type="region of interest" description="Disordered" evidence="1">
    <location>
        <begin position="1"/>
        <end position="34"/>
    </location>
</feature>
<keyword evidence="3" id="KW-1185">Reference proteome</keyword>
<feature type="compositionally biased region" description="Polar residues" evidence="1">
    <location>
        <begin position="313"/>
        <end position="323"/>
    </location>
</feature>
<feature type="region of interest" description="Disordered" evidence="1">
    <location>
        <begin position="313"/>
        <end position="345"/>
    </location>
</feature>
<evidence type="ECO:0008006" key="4">
    <source>
        <dbReference type="Google" id="ProtNLM"/>
    </source>
</evidence>
<feature type="compositionally biased region" description="Polar residues" evidence="1">
    <location>
        <begin position="70"/>
        <end position="89"/>
    </location>
</feature>
<proteinExistence type="predicted"/>
<feature type="compositionally biased region" description="Acidic residues" evidence="1">
    <location>
        <begin position="249"/>
        <end position="265"/>
    </location>
</feature>
<evidence type="ECO:0000313" key="3">
    <source>
        <dbReference type="Proteomes" id="UP001437256"/>
    </source>
</evidence>
<evidence type="ECO:0000313" key="2">
    <source>
        <dbReference type="EMBL" id="KAL0058819.1"/>
    </source>
</evidence>
<feature type="compositionally biased region" description="Basic and acidic residues" evidence="1">
    <location>
        <begin position="325"/>
        <end position="342"/>
    </location>
</feature>
<protein>
    <recommendedName>
        <fullName evidence="4">Retrotransposon gag domain-containing protein</fullName>
    </recommendedName>
</protein>
<dbReference type="Proteomes" id="UP001437256">
    <property type="component" value="Unassembled WGS sequence"/>
</dbReference>
<name>A0ABR2ZC75_9AGAR</name>
<reference evidence="2 3" key="1">
    <citation type="submission" date="2024-05" db="EMBL/GenBank/DDBJ databases">
        <title>A draft genome resource for the thread blight pathogen Marasmius tenuissimus strain MS-2.</title>
        <authorList>
            <person name="Yulfo-Soto G.E."/>
            <person name="Baruah I.K."/>
            <person name="Amoako-Attah I."/>
            <person name="Bukari Y."/>
            <person name="Meinhardt L.W."/>
            <person name="Bailey B.A."/>
            <person name="Cohen S.P."/>
        </authorList>
    </citation>
    <scope>NUCLEOTIDE SEQUENCE [LARGE SCALE GENOMIC DNA]</scope>
    <source>
        <strain evidence="2 3">MS-2</strain>
    </source>
</reference>
<accession>A0ABR2ZC75</accession>
<sequence length="513" mass="58420">MQVALHRQELDARREQRKRRMEQKGKGKQLAPEAQQFLDEWKEMKKELEEARDLKCRYEAHHGKKGCGPCSNSHGPSNCGNTDRVQVNSMKDAGPGKTGFPQTLGGKHVSWSSDTKEPDTPLPKYSPDATPAPDYTFHTSTAGPIDPSVFADTEVFVQHTHKFDAPGSGSSRDVPPHMDPDVRSMGVRFSTPRGMRGGRGTARGRGGWFYSNSNTGRSSYVPRKATPYPRNVPPPTPSWRGTLGGPPGDPDEDPAGQEIDEEDPFQPDGPENSDKGKERAEEEQYEEAPEFSMFIDENQLCREISQMAREALQEQSRFTSARSVSPEDRSVREAKEARKDRVATQSKIRMKDPETFDGEKLEAAINVLQRRKRLGYRVAALENWAAFIAELRADFGLRDPLAFAQARVMKMKQEDGESYGDFYNRFAVMATRSGFDETSLRWYLLKALSKPTLERLRGSNIIPADYQTLHRHLRDLDINDHSMMGWTDRWLQRSSRYYAFFIVKDHHYHFHQY</sequence>